<evidence type="ECO:0000256" key="1">
    <source>
        <dbReference type="SAM" id="Phobius"/>
    </source>
</evidence>
<dbReference type="HOGENOM" id="CLU_2869077_0_0_1"/>
<evidence type="ECO:0000313" key="2">
    <source>
        <dbReference type="EMBL" id="KIJ22369.1"/>
    </source>
</evidence>
<reference evidence="2 3" key="1">
    <citation type="submission" date="2014-06" db="EMBL/GenBank/DDBJ databases">
        <title>Evolutionary Origins and Diversification of the Mycorrhizal Mutualists.</title>
        <authorList>
            <consortium name="DOE Joint Genome Institute"/>
            <consortium name="Mycorrhizal Genomics Consortium"/>
            <person name="Kohler A."/>
            <person name="Kuo A."/>
            <person name="Nagy L.G."/>
            <person name="Floudas D."/>
            <person name="Copeland A."/>
            <person name="Barry K.W."/>
            <person name="Cichocki N."/>
            <person name="Veneault-Fourrey C."/>
            <person name="LaButti K."/>
            <person name="Lindquist E.A."/>
            <person name="Lipzen A."/>
            <person name="Lundell T."/>
            <person name="Morin E."/>
            <person name="Murat C."/>
            <person name="Riley R."/>
            <person name="Ohm R."/>
            <person name="Sun H."/>
            <person name="Tunlid A."/>
            <person name="Henrissat B."/>
            <person name="Grigoriev I.V."/>
            <person name="Hibbett D.S."/>
            <person name="Martin F."/>
        </authorList>
    </citation>
    <scope>NUCLEOTIDE SEQUENCE [LARGE SCALE GENOMIC DNA]</scope>
    <source>
        <strain evidence="2 3">SS14</strain>
    </source>
</reference>
<sequence length="64" mass="7036">MGMIAVEKGLESFLQMRRRSYVAIFGFASVACTSLHIDAPIISICVYTRWSDIQATAAKPKLAT</sequence>
<keyword evidence="1" id="KW-0472">Membrane</keyword>
<organism evidence="2 3">
    <name type="scientific">Sphaerobolus stellatus (strain SS14)</name>
    <dbReference type="NCBI Taxonomy" id="990650"/>
    <lineage>
        <taxon>Eukaryota</taxon>
        <taxon>Fungi</taxon>
        <taxon>Dikarya</taxon>
        <taxon>Basidiomycota</taxon>
        <taxon>Agaricomycotina</taxon>
        <taxon>Agaricomycetes</taxon>
        <taxon>Phallomycetidae</taxon>
        <taxon>Geastrales</taxon>
        <taxon>Sphaerobolaceae</taxon>
        <taxon>Sphaerobolus</taxon>
    </lineage>
</organism>
<gene>
    <name evidence="2" type="ORF">M422DRAFT_277226</name>
</gene>
<dbReference type="EMBL" id="KN838338">
    <property type="protein sequence ID" value="KIJ22369.1"/>
    <property type="molecule type" value="Genomic_DNA"/>
</dbReference>
<name>A0A0C9TKJ2_SPHS4</name>
<keyword evidence="1" id="KW-0812">Transmembrane</keyword>
<dbReference type="AlphaFoldDB" id="A0A0C9TKJ2"/>
<protein>
    <submittedName>
        <fullName evidence="2">Unplaced genomic scaffold SPHSTscaffold_1263, whole genome shotgun sequence</fullName>
    </submittedName>
</protein>
<proteinExistence type="predicted"/>
<evidence type="ECO:0000313" key="3">
    <source>
        <dbReference type="Proteomes" id="UP000054279"/>
    </source>
</evidence>
<accession>A0A0C9TKJ2</accession>
<dbReference type="Proteomes" id="UP000054279">
    <property type="component" value="Unassembled WGS sequence"/>
</dbReference>
<feature type="transmembrane region" description="Helical" evidence="1">
    <location>
        <begin position="21"/>
        <end position="42"/>
    </location>
</feature>
<keyword evidence="1" id="KW-1133">Transmembrane helix</keyword>
<keyword evidence="3" id="KW-1185">Reference proteome</keyword>